<dbReference type="EMBL" id="CP073720">
    <property type="protein sequence ID" value="UWP85897.1"/>
    <property type="molecule type" value="Genomic_DNA"/>
</dbReference>
<protein>
    <recommendedName>
        <fullName evidence="3">Small CPxCG-related zinc finger protein</fullName>
    </recommendedName>
</protein>
<proteinExistence type="predicted"/>
<evidence type="ECO:0000313" key="2">
    <source>
        <dbReference type="Proteomes" id="UP001059617"/>
    </source>
</evidence>
<reference evidence="1" key="1">
    <citation type="submission" date="2021-04" db="EMBL/GenBank/DDBJ databases">
        <authorList>
            <person name="Hartkoorn R.C."/>
            <person name="Beaudoing E."/>
            <person name="Hot D."/>
        </authorList>
    </citation>
    <scope>NUCLEOTIDE SEQUENCE</scope>
    <source>
        <strain evidence="1">NRRL B-16292</strain>
    </source>
</reference>
<evidence type="ECO:0000313" key="1">
    <source>
        <dbReference type="EMBL" id="UWP85897.1"/>
    </source>
</evidence>
<reference evidence="1" key="2">
    <citation type="submission" date="2022-09" db="EMBL/GenBank/DDBJ databases">
        <title>Biosynthetic gene clusters of Dactylosporangioum fulvum.</title>
        <authorList>
            <person name="Caradec T."/>
        </authorList>
    </citation>
    <scope>NUCLEOTIDE SEQUENCE</scope>
    <source>
        <strain evidence="1">NRRL B-16292</strain>
    </source>
</reference>
<sequence>MTALIHRPDGTADADCCPAGNHARDELCALVPLGSLPPLDQPEGEWVECPDCQGDEGWMDHVADAWVNCPNCDGSGGWVK</sequence>
<dbReference type="Proteomes" id="UP001059617">
    <property type="component" value="Chromosome"/>
</dbReference>
<gene>
    <name evidence="1" type="ORF">Dfulv_17260</name>
</gene>
<organism evidence="1 2">
    <name type="scientific">Dactylosporangium fulvum</name>
    <dbReference type="NCBI Taxonomy" id="53359"/>
    <lineage>
        <taxon>Bacteria</taxon>
        <taxon>Bacillati</taxon>
        <taxon>Actinomycetota</taxon>
        <taxon>Actinomycetes</taxon>
        <taxon>Micromonosporales</taxon>
        <taxon>Micromonosporaceae</taxon>
        <taxon>Dactylosporangium</taxon>
    </lineage>
</organism>
<dbReference type="RefSeq" id="WP_259864272.1">
    <property type="nucleotide sequence ID" value="NZ_BAAAST010000036.1"/>
</dbReference>
<name>A0ABY5W727_9ACTN</name>
<evidence type="ECO:0008006" key="3">
    <source>
        <dbReference type="Google" id="ProtNLM"/>
    </source>
</evidence>
<accession>A0ABY5W727</accession>
<keyword evidence="2" id="KW-1185">Reference proteome</keyword>